<dbReference type="PANTHER" id="PTHR10920:SF18">
    <property type="entry name" value="RRNA METHYLTRANSFERASE 2, MITOCHONDRIAL"/>
    <property type="match status" value="1"/>
</dbReference>
<dbReference type="InterPro" id="IPR002877">
    <property type="entry name" value="RNA_MeTrfase_FtsJ_dom"/>
</dbReference>
<dbReference type="InParanoid" id="A5E6N7"/>
<evidence type="ECO:0000256" key="6">
    <source>
        <dbReference type="ARBA" id="ARBA00041184"/>
    </source>
</evidence>
<keyword evidence="3" id="KW-0489">Methyltransferase</keyword>
<keyword evidence="2" id="KW-0698">rRNA processing</keyword>
<dbReference type="SUPFAM" id="SSF53335">
    <property type="entry name" value="S-adenosyl-L-methionine-dependent methyltransferases"/>
    <property type="match status" value="1"/>
</dbReference>
<dbReference type="OMA" id="HRQTDHL"/>
<dbReference type="Gene3D" id="3.40.50.150">
    <property type="entry name" value="Vaccinia Virus protein VP39"/>
    <property type="match status" value="1"/>
</dbReference>
<protein>
    <recommendedName>
        <fullName evidence="6">rRNA methyltransferase 2, mitochondrial</fullName>
    </recommendedName>
</protein>
<feature type="domain" description="Ribosomal RNA methyltransferase FtsJ" evidence="7">
    <location>
        <begin position="52"/>
        <end position="238"/>
    </location>
</feature>
<reference evidence="8 9" key="1">
    <citation type="journal article" date="2009" name="Nature">
        <title>Evolution of pathogenicity and sexual reproduction in eight Candida genomes.</title>
        <authorList>
            <person name="Butler G."/>
            <person name="Rasmussen M.D."/>
            <person name="Lin M.F."/>
            <person name="Santos M.A."/>
            <person name="Sakthikumar S."/>
            <person name="Munro C.A."/>
            <person name="Rheinbay E."/>
            <person name="Grabherr M."/>
            <person name="Forche A."/>
            <person name="Reedy J.L."/>
            <person name="Agrafioti I."/>
            <person name="Arnaud M.B."/>
            <person name="Bates S."/>
            <person name="Brown A.J."/>
            <person name="Brunke S."/>
            <person name="Costanzo M.C."/>
            <person name="Fitzpatrick D.A."/>
            <person name="de Groot P.W."/>
            <person name="Harris D."/>
            <person name="Hoyer L.L."/>
            <person name="Hube B."/>
            <person name="Klis F.M."/>
            <person name="Kodira C."/>
            <person name="Lennard N."/>
            <person name="Logue M.E."/>
            <person name="Martin R."/>
            <person name="Neiman A.M."/>
            <person name="Nikolaou E."/>
            <person name="Quail M.A."/>
            <person name="Quinn J."/>
            <person name="Santos M.C."/>
            <person name="Schmitzberger F.F."/>
            <person name="Sherlock G."/>
            <person name="Shah P."/>
            <person name="Silverstein K.A."/>
            <person name="Skrzypek M.S."/>
            <person name="Soll D."/>
            <person name="Staggs R."/>
            <person name="Stansfield I."/>
            <person name="Stumpf M.P."/>
            <person name="Sudbery P.E."/>
            <person name="Srikantha T."/>
            <person name="Zeng Q."/>
            <person name="Berman J."/>
            <person name="Berriman M."/>
            <person name="Heitman J."/>
            <person name="Gow N.A."/>
            <person name="Lorenz M.C."/>
            <person name="Birren B.W."/>
            <person name="Kellis M."/>
            <person name="Cuomo C.A."/>
        </authorList>
    </citation>
    <scope>NUCLEOTIDE SEQUENCE [LARGE SCALE GENOMIC DNA]</scope>
    <source>
        <strain evidence="9">ATCC 11503 / BCRC 21390 / CBS 2605 / JCM 1781 / NBRC 1676 / NRRL YB-4239</strain>
    </source>
</reference>
<organism evidence="8 9">
    <name type="scientific">Lodderomyces elongisporus (strain ATCC 11503 / CBS 2605 / JCM 1781 / NBRC 1676 / NRRL YB-4239)</name>
    <name type="common">Yeast</name>
    <name type="synonym">Saccharomyces elongisporus</name>
    <dbReference type="NCBI Taxonomy" id="379508"/>
    <lineage>
        <taxon>Eukaryota</taxon>
        <taxon>Fungi</taxon>
        <taxon>Dikarya</taxon>
        <taxon>Ascomycota</taxon>
        <taxon>Saccharomycotina</taxon>
        <taxon>Pichiomycetes</taxon>
        <taxon>Debaryomycetaceae</taxon>
        <taxon>Candida/Lodderomyces clade</taxon>
        <taxon>Lodderomyces</taxon>
    </lineage>
</organism>
<dbReference type="GO" id="GO:0005739">
    <property type="term" value="C:mitochondrion"/>
    <property type="evidence" value="ECO:0007669"/>
    <property type="project" value="TreeGrafter"/>
</dbReference>
<gene>
    <name evidence="8" type="ORF">LELG_05276</name>
</gene>
<dbReference type="Proteomes" id="UP000001996">
    <property type="component" value="Unassembled WGS sequence"/>
</dbReference>
<dbReference type="KEGG" id="lel:PVL30_002372"/>
<comment type="similarity">
    <text evidence="1">Belongs to the class I-like SAM-binding methyltransferase superfamily. RNA methyltransferase RlmE family.</text>
</comment>
<dbReference type="OrthoDB" id="20105at2759"/>
<evidence type="ECO:0000256" key="2">
    <source>
        <dbReference type="ARBA" id="ARBA00022552"/>
    </source>
</evidence>
<accession>A5E6N7</accession>
<dbReference type="eggNOG" id="KOG4589">
    <property type="taxonomic scope" value="Eukaryota"/>
</dbReference>
<keyword evidence="4" id="KW-0808">Transferase</keyword>
<dbReference type="InterPro" id="IPR029063">
    <property type="entry name" value="SAM-dependent_MTases_sf"/>
</dbReference>
<evidence type="ECO:0000256" key="4">
    <source>
        <dbReference type="ARBA" id="ARBA00022679"/>
    </source>
</evidence>
<dbReference type="HAMAP" id="MF_01547">
    <property type="entry name" value="RNA_methyltr_E"/>
    <property type="match status" value="1"/>
</dbReference>
<dbReference type="EMBL" id="CH981532">
    <property type="protein sequence ID" value="EDK47095.1"/>
    <property type="molecule type" value="Genomic_DNA"/>
</dbReference>
<dbReference type="Pfam" id="PF01728">
    <property type="entry name" value="FtsJ"/>
    <property type="match status" value="1"/>
</dbReference>
<dbReference type="VEuPathDB" id="FungiDB:LELG_05276"/>
<evidence type="ECO:0000313" key="8">
    <source>
        <dbReference type="EMBL" id="EDK47095.1"/>
    </source>
</evidence>
<dbReference type="GO" id="GO:0008650">
    <property type="term" value="F:rRNA (uridine-2'-O-)-methyltransferase activity"/>
    <property type="evidence" value="ECO:0007669"/>
    <property type="project" value="TreeGrafter"/>
</dbReference>
<evidence type="ECO:0000256" key="5">
    <source>
        <dbReference type="ARBA" id="ARBA00022691"/>
    </source>
</evidence>
<dbReference type="FunCoup" id="A5E6N7">
    <property type="interactions" value="16"/>
</dbReference>
<dbReference type="PANTHER" id="PTHR10920">
    <property type="entry name" value="RIBOSOMAL RNA METHYLTRANSFERASE"/>
    <property type="match status" value="1"/>
</dbReference>
<proteinExistence type="inferred from homology"/>
<dbReference type="CDD" id="cd02440">
    <property type="entry name" value="AdoMet_MTases"/>
    <property type="match status" value="1"/>
</dbReference>
<dbReference type="HOGENOM" id="CLU_009422_2_2_1"/>
<dbReference type="AlphaFoldDB" id="A5E6N7"/>
<dbReference type="InterPro" id="IPR015507">
    <property type="entry name" value="rRNA-MeTfrase_E"/>
</dbReference>
<evidence type="ECO:0000259" key="7">
    <source>
        <dbReference type="Pfam" id="PF01728"/>
    </source>
</evidence>
<keyword evidence="9" id="KW-1185">Reference proteome</keyword>
<keyword evidence="5" id="KW-0949">S-adenosyl-L-methionine</keyword>
<dbReference type="InterPro" id="IPR050082">
    <property type="entry name" value="RNA_methyltr_RlmE"/>
</dbReference>
<evidence type="ECO:0000256" key="1">
    <source>
        <dbReference type="ARBA" id="ARBA00009258"/>
    </source>
</evidence>
<dbReference type="GeneID" id="5230629"/>
<evidence type="ECO:0000313" key="9">
    <source>
        <dbReference type="Proteomes" id="UP000001996"/>
    </source>
</evidence>
<name>A5E6N7_LODEL</name>
<dbReference type="STRING" id="379508.A5E6N7"/>
<sequence length="300" mass="34465">MTLVLDNMIQRTYQLHPSQFGLVLRRFKSKQTRKHLAKVQDDPFNRRKGDFYRSRAAFKILEINDRCRLFHKNCKNIVDLGFAPGAWTQVAVEKLHEQKIEDFKILGIDINEAVPYRGCHYIQGDLLKKETHEKIKEFFKSKDGSPEQIDLIMSDMMVNCTGHEHYDHLGNMELCGAATILSFDTLKTGGNLVMKVWHGSEEKLLDLRMRIMFERLVRMKPESSRSESSELFYVGLRKRDLQKLGINLPDLFNTQEELEFVIEALVKNFFVFLSFCGIGGGGGGEGGANGKWQVAAFMHL</sequence>
<evidence type="ECO:0000256" key="3">
    <source>
        <dbReference type="ARBA" id="ARBA00022603"/>
    </source>
</evidence>